<dbReference type="Gene3D" id="6.10.30.10">
    <property type="match status" value="1"/>
</dbReference>
<evidence type="ECO:0000313" key="4">
    <source>
        <dbReference type="EMBL" id="GES08312.1"/>
    </source>
</evidence>
<sequence>MTTRTATSLQAKPAPTPTPETAEYWQAAARGELRLPYCGVCEQYVFYPRAACPTCWSTELTWTTMSGRGRLHSYLISHIAAPGFEEDVPYAIAIVELEEGPRLMSSVRGIAQTPEALVLDMPLVVDFEPRGDVMLPVFRPGPVDDRG</sequence>
<keyword evidence="5" id="KW-1185">Reference proteome</keyword>
<feature type="domain" description="ChsH2 C-terminal OB-fold" evidence="2">
    <location>
        <begin position="62"/>
        <end position="127"/>
    </location>
</feature>
<evidence type="ECO:0000256" key="1">
    <source>
        <dbReference type="SAM" id="MobiDB-lite"/>
    </source>
</evidence>
<dbReference type="SUPFAM" id="SSF50249">
    <property type="entry name" value="Nucleic acid-binding proteins"/>
    <property type="match status" value="1"/>
</dbReference>
<comment type="caution">
    <text evidence="4">The sequence shown here is derived from an EMBL/GenBank/DDBJ whole genome shotgun (WGS) entry which is preliminary data.</text>
</comment>
<organism evidence="4 5">
    <name type="scientific">Acrocarpospora macrocephala</name>
    <dbReference type="NCBI Taxonomy" id="150177"/>
    <lineage>
        <taxon>Bacteria</taxon>
        <taxon>Bacillati</taxon>
        <taxon>Actinomycetota</taxon>
        <taxon>Actinomycetes</taxon>
        <taxon>Streptosporangiales</taxon>
        <taxon>Streptosporangiaceae</taxon>
        <taxon>Acrocarpospora</taxon>
    </lineage>
</organism>
<proteinExistence type="predicted"/>
<dbReference type="Proteomes" id="UP000331127">
    <property type="component" value="Unassembled WGS sequence"/>
</dbReference>
<dbReference type="PANTHER" id="PTHR34075:SF5">
    <property type="entry name" value="BLR3430 PROTEIN"/>
    <property type="match status" value="1"/>
</dbReference>
<dbReference type="Pfam" id="PF01796">
    <property type="entry name" value="OB_ChsH2_C"/>
    <property type="match status" value="1"/>
</dbReference>
<feature type="compositionally biased region" description="Polar residues" evidence="1">
    <location>
        <begin position="1"/>
        <end position="10"/>
    </location>
</feature>
<feature type="region of interest" description="Disordered" evidence="1">
    <location>
        <begin position="1"/>
        <end position="20"/>
    </location>
</feature>
<dbReference type="InterPro" id="IPR022002">
    <property type="entry name" value="ChsH2_Znr"/>
</dbReference>
<name>A0A5M3WJW8_9ACTN</name>
<evidence type="ECO:0008006" key="6">
    <source>
        <dbReference type="Google" id="ProtNLM"/>
    </source>
</evidence>
<dbReference type="RefSeq" id="WP_155353935.1">
    <property type="nucleotide sequence ID" value="NZ_BAAAHL010000038.1"/>
</dbReference>
<evidence type="ECO:0000259" key="2">
    <source>
        <dbReference type="Pfam" id="PF01796"/>
    </source>
</evidence>
<protein>
    <recommendedName>
        <fullName evidence="6">DNA-binding protein</fullName>
    </recommendedName>
</protein>
<dbReference type="InterPro" id="IPR052513">
    <property type="entry name" value="Thioester_dehydratase-like"/>
</dbReference>
<dbReference type="InterPro" id="IPR002878">
    <property type="entry name" value="ChsH2_C"/>
</dbReference>
<dbReference type="Pfam" id="PF12172">
    <property type="entry name" value="zf-ChsH2"/>
    <property type="match status" value="1"/>
</dbReference>
<evidence type="ECO:0000259" key="3">
    <source>
        <dbReference type="Pfam" id="PF12172"/>
    </source>
</evidence>
<dbReference type="InterPro" id="IPR012340">
    <property type="entry name" value="NA-bd_OB-fold"/>
</dbReference>
<accession>A0A5M3WJW8</accession>
<dbReference type="OrthoDB" id="4275032at2"/>
<feature type="domain" description="ChsH2 rubredoxin-like zinc ribbon" evidence="3">
    <location>
        <begin position="25"/>
        <end position="60"/>
    </location>
</feature>
<reference evidence="4 5" key="1">
    <citation type="submission" date="2019-10" db="EMBL/GenBank/DDBJ databases">
        <title>Whole genome shotgun sequence of Acrocarpospora macrocephala NBRC 16266.</title>
        <authorList>
            <person name="Ichikawa N."/>
            <person name="Kimura A."/>
            <person name="Kitahashi Y."/>
            <person name="Komaki H."/>
            <person name="Oguchi A."/>
        </authorList>
    </citation>
    <scope>NUCLEOTIDE SEQUENCE [LARGE SCALE GENOMIC DNA]</scope>
    <source>
        <strain evidence="4 5">NBRC 16266</strain>
    </source>
</reference>
<evidence type="ECO:0000313" key="5">
    <source>
        <dbReference type="Proteomes" id="UP000331127"/>
    </source>
</evidence>
<dbReference type="PANTHER" id="PTHR34075">
    <property type="entry name" value="BLR3430 PROTEIN"/>
    <property type="match status" value="1"/>
</dbReference>
<gene>
    <name evidence="4" type="ORF">Amac_019080</name>
</gene>
<dbReference type="AlphaFoldDB" id="A0A5M3WJW8"/>
<dbReference type="EMBL" id="BLAE01000010">
    <property type="protein sequence ID" value="GES08312.1"/>
    <property type="molecule type" value="Genomic_DNA"/>
</dbReference>